<dbReference type="AlphaFoldDB" id="A0A840A8U7"/>
<organism evidence="5 6">
    <name type="scientific">Roseococcus suduntuyensis</name>
    <dbReference type="NCBI Taxonomy" id="455361"/>
    <lineage>
        <taxon>Bacteria</taxon>
        <taxon>Pseudomonadati</taxon>
        <taxon>Pseudomonadota</taxon>
        <taxon>Alphaproteobacteria</taxon>
        <taxon>Acetobacterales</taxon>
        <taxon>Roseomonadaceae</taxon>
        <taxon>Roseococcus</taxon>
    </lineage>
</organism>
<proteinExistence type="predicted"/>
<dbReference type="Proteomes" id="UP000553193">
    <property type="component" value="Unassembled WGS sequence"/>
</dbReference>
<dbReference type="InterPro" id="IPR058625">
    <property type="entry name" value="MdtA-like_BSH"/>
</dbReference>
<dbReference type="Pfam" id="PF25917">
    <property type="entry name" value="BSH_RND"/>
    <property type="match status" value="1"/>
</dbReference>
<evidence type="ECO:0000313" key="5">
    <source>
        <dbReference type="EMBL" id="MBB3897621.1"/>
    </source>
</evidence>
<dbReference type="PANTHER" id="PTHR32347:SF27">
    <property type="entry name" value="RND EFFLUX PUMP MEMBRANE FUSION PROTEIN BARREL-SANDWICH DOMAIN-CONTAINING PROTEIN"/>
    <property type="match status" value="1"/>
</dbReference>
<evidence type="ECO:0000256" key="1">
    <source>
        <dbReference type="ARBA" id="ARBA00004196"/>
    </source>
</evidence>
<gene>
    <name evidence="5" type="ORF">GGQ83_001047</name>
</gene>
<dbReference type="Gene3D" id="2.40.30.170">
    <property type="match status" value="1"/>
</dbReference>
<dbReference type="GO" id="GO:0030313">
    <property type="term" value="C:cell envelope"/>
    <property type="evidence" value="ECO:0007669"/>
    <property type="project" value="UniProtKB-SubCell"/>
</dbReference>
<dbReference type="PANTHER" id="PTHR32347">
    <property type="entry name" value="EFFLUX SYSTEM COMPONENT YKNX-RELATED"/>
    <property type="match status" value="1"/>
</dbReference>
<dbReference type="NCBIfam" id="TIGR02971">
    <property type="entry name" value="heterocyst_DevB"/>
    <property type="match status" value="1"/>
</dbReference>
<evidence type="ECO:0000256" key="3">
    <source>
        <dbReference type="SAM" id="Coils"/>
    </source>
</evidence>
<keyword evidence="2 3" id="KW-0175">Coiled coil</keyword>
<keyword evidence="6" id="KW-1185">Reference proteome</keyword>
<feature type="coiled-coil region" evidence="3">
    <location>
        <begin position="95"/>
        <end position="220"/>
    </location>
</feature>
<protein>
    <submittedName>
        <fullName evidence="5">HlyD family secretion protein</fullName>
    </submittedName>
</protein>
<dbReference type="EMBL" id="JACIDJ010000001">
    <property type="protein sequence ID" value="MBB3897621.1"/>
    <property type="molecule type" value="Genomic_DNA"/>
</dbReference>
<feature type="domain" description="Multidrug resistance protein MdtA-like barrel-sandwich hybrid" evidence="4">
    <location>
        <begin position="71"/>
        <end position="245"/>
    </location>
</feature>
<dbReference type="InterPro" id="IPR050465">
    <property type="entry name" value="UPF0194_transport"/>
</dbReference>
<evidence type="ECO:0000259" key="4">
    <source>
        <dbReference type="Pfam" id="PF25917"/>
    </source>
</evidence>
<evidence type="ECO:0000256" key="2">
    <source>
        <dbReference type="ARBA" id="ARBA00023054"/>
    </source>
</evidence>
<dbReference type="Gene3D" id="2.40.50.100">
    <property type="match status" value="1"/>
</dbReference>
<evidence type="ECO:0000313" key="6">
    <source>
        <dbReference type="Proteomes" id="UP000553193"/>
    </source>
</evidence>
<sequence length="356" mass="37607">MKRPLLLALVLGGAALGGAWLMLGQGAPPPEPAPATAATLPEAMGVGALGRIEPASRIRRLNQPGGMNVSRLSALHVEEGQDVAAGQLLAEFADVAQKEAAIAQARGQLEEQRAALARTREAARPSEREAQRARIESLAAQVELARREAARATRLVPSGAGAEAAAERARFSLTRLEAERAQAEADLATLTAARPEDLALAEARVAVAEATLAKAEADAELSRVRAPIAGTILRIFARPGDQVGSDGLMEMADLSRMEVVADVFETDVARLRLGATAEVIIPGEARRLPATLSEIGWQVRRTTQAGTDPVAAVDARTVEVRLTLSDEAAALVRRRSNMQVQVAIRPNGPTPLAFRR</sequence>
<reference evidence="5 6" key="1">
    <citation type="submission" date="2020-08" db="EMBL/GenBank/DDBJ databases">
        <title>Genomic Encyclopedia of Type Strains, Phase IV (KMG-IV): sequencing the most valuable type-strain genomes for metagenomic binning, comparative biology and taxonomic classification.</title>
        <authorList>
            <person name="Goeker M."/>
        </authorList>
    </citation>
    <scope>NUCLEOTIDE SEQUENCE [LARGE SCALE GENOMIC DNA]</scope>
    <source>
        <strain evidence="5 6">DSM 19979</strain>
    </source>
</reference>
<accession>A0A840A8U7</accession>
<dbReference type="SUPFAM" id="SSF111369">
    <property type="entry name" value="HlyD-like secretion proteins"/>
    <property type="match status" value="1"/>
</dbReference>
<name>A0A840A8U7_9PROT</name>
<dbReference type="InterPro" id="IPR014315">
    <property type="entry name" value="ABC_heterocyst_DevB"/>
</dbReference>
<comment type="caution">
    <text evidence="5">The sequence shown here is derived from an EMBL/GenBank/DDBJ whole genome shotgun (WGS) entry which is preliminary data.</text>
</comment>
<comment type="subcellular location">
    <subcellularLocation>
        <location evidence="1">Cell envelope</location>
    </subcellularLocation>
</comment>
<dbReference type="RefSeq" id="WP_184382578.1">
    <property type="nucleotide sequence ID" value="NZ_JACIDJ010000001.1"/>
</dbReference>